<comment type="catalytic activity">
    <reaction evidence="9 10">
        <text>tRNA(Pro) + L-proline + ATP = L-prolyl-tRNA(Pro) + AMP + diphosphate</text>
        <dbReference type="Rhea" id="RHEA:14305"/>
        <dbReference type="Rhea" id="RHEA-COMP:9700"/>
        <dbReference type="Rhea" id="RHEA-COMP:9702"/>
        <dbReference type="ChEBI" id="CHEBI:30616"/>
        <dbReference type="ChEBI" id="CHEBI:33019"/>
        <dbReference type="ChEBI" id="CHEBI:60039"/>
        <dbReference type="ChEBI" id="CHEBI:78442"/>
        <dbReference type="ChEBI" id="CHEBI:78532"/>
        <dbReference type="ChEBI" id="CHEBI:456215"/>
        <dbReference type="EC" id="6.1.1.15"/>
    </reaction>
</comment>
<dbReference type="InterPro" id="IPR023717">
    <property type="entry name" value="Pro-tRNA-Synthase_IIa_type1"/>
</dbReference>
<dbReference type="SUPFAM" id="SSF55681">
    <property type="entry name" value="Class II aaRS and biotin synthetases"/>
    <property type="match status" value="1"/>
</dbReference>
<evidence type="ECO:0000256" key="4">
    <source>
        <dbReference type="ARBA" id="ARBA00022598"/>
    </source>
</evidence>
<dbReference type="InterPro" id="IPR045864">
    <property type="entry name" value="aa-tRNA-synth_II/BPL/LPL"/>
</dbReference>
<dbReference type="InterPro" id="IPR002316">
    <property type="entry name" value="Pro-tRNA-ligase_IIa"/>
</dbReference>
<evidence type="ECO:0000256" key="9">
    <source>
        <dbReference type="ARBA" id="ARBA00047671"/>
    </source>
</evidence>
<keyword evidence="6 10" id="KW-0067">ATP-binding</keyword>
<dbReference type="Pfam" id="PF03129">
    <property type="entry name" value="HGTP_anticodon"/>
    <property type="match status" value="1"/>
</dbReference>
<reference evidence="13" key="1">
    <citation type="submission" date="2017-08" db="EMBL/GenBank/DDBJ databases">
        <authorList>
            <person name="Varghese N."/>
            <person name="Submissions S."/>
        </authorList>
    </citation>
    <scope>NUCLEOTIDE SEQUENCE [LARGE SCALE GENOMIC DNA]</scope>
    <source>
        <strain evidence="13">JC22</strain>
    </source>
</reference>
<dbReference type="GO" id="GO:0140096">
    <property type="term" value="F:catalytic activity, acting on a protein"/>
    <property type="evidence" value="ECO:0007669"/>
    <property type="project" value="UniProtKB-ARBA"/>
</dbReference>
<evidence type="ECO:0000256" key="5">
    <source>
        <dbReference type="ARBA" id="ARBA00022741"/>
    </source>
</evidence>
<dbReference type="Proteomes" id="UP000219636">
    <property type="component" value="Unassembled WGS sequence"/>
</dbReference>
<dbReference type="CDD" id="cd00861">
    <property type="entry name" value="ProRS_anticodon_short"/>
    <property type="match status" value="1"/>
</dbReference>
<dbReference type="Pfam" id="PF00587">
    <property type="entry name" value="tRNA-synt_2b"/>
    <property type="match status" value="1"/>
</dbReference>
<dbReference type="InterPro" id="IPR004500">
    <property type="entry name" value="Pro-tRNA-synth_IIa_bac-type"/>
</dbReference>
<sequence length="571" mass="65608">MKQSLTLIPTMREVPSDIEVKSYKMLLRAGFLKPSTYGVYSYLPLAKRLLTKIEKIVREEIEAVGAIEISLSSLQSHDIWEQSERIHHFKDELLTLTDRHKRKLLLATSHEEIVTMLVRDEIKSYKKLPLILYQIQMKYRDEKKSRKGLIRSREFYLNDTYSFHANEISLSDTYDRIVQAFTNILNRLRLNYLVVEADSGVKGEIQAQEFIIPSEYGDTVIVKSNQSNYMANVEVANIMPNNKEKTTLLKLLEKVATPEVTTIRDLCQYFNISPESCMKTLVYLIDDEFVVVLVRGDHQVNEYKLKKVLNATSMRLANEDEINDLLGCSPSSIGPIKLPINIKVFADYAIQSLTNSVTGANEEGYHYINVNPERDFAINTYADLRYIQEGEISPDGEGITQFIYGHEIGHVIKLGTFFSEKFNANFVDEHDVSNPILMGSYQLGISRLLAILAEKCQDDNGFVWPTYLSPYDIHLIPINRDDEVQWNLSNELYNILSSYHFDVLFDDRHESPGVKFTDADLIGLPVRVMIGKKATEGIVEVKIRSTGETFEWAKEELVDRLNEFFRTNSYN</sequence>
<evidence type="ECO:0000256" key="6">
    <source>
        <dbReference type="ARBA" id="ARBA00022840"/>
    </source>
</evidence>
<dbReference type="GO" id="GO:0006433">
    <property type="term" value="P:prolyl-tRNA aminoacylation"/>
    <property type="evidence" value="ECO:0007669"/>
    <property type="project" value="UniProtKB-UniRule"/>
</dbReference>
<evidence type="ECO:0000256" key="7">
    <source>
        <dbReference type="ARBA" id="ARBA00022917"/>
    </source>
</evidence>
<feature type="domain" description="Aminoacyl-transfer RNA synthetases class-II family profile" evidence="11">
    <location>
        <begin position="38"/>
        <end position="465"/>
    </location>
</feature>
<evidence type="ECO:0000256" key="1">
    <source>
        <dbReference type="ARBA" id="ARBA00004496"/>
    </source>
</evidence>
<comment type="domain">
    <text evidence="10">Consists of three domains: the N-terminal catalytic domain, the editing domain and the C-terminal anticodon-binding domain.</text>
</comment>
<dbReference type="InterPro" id="IPR007214">
    <property type="entry name" value="YbaK/aa-tRNA-synth-assoc-dom"/>
</dbReference>
<keyword evidence="4 10" id="KW-0436">Ligase</keyword>
<comment type="similarity">
    <text evidence="10">Belongs to the class-II aminoacyl-tRNA synthetase family. ProS type 1 subfamily.</text>
</comment>
<dbReference type="NCBIfam" id="TIGR00409">
    <property type="entry name" value="proS_fam_II"/>
    <property type="match status" value="1"/>
</dbReference>
<dbReference type="InterPro" id="IPR002314">
    <property type="entry name" value="aa-tRNA-synt_IIb"/>
</dbReference>
<dbReference type="PANTHER" id="PTHR42753">
    <property type="entry name" value="MITOCHONDRIAL RIBOSOME PROTEIN L39/PROLYL-TRNA LIGASE FAMILY MEMBER"/>
    <property type="match status" value="1"/>
</dbReference>
<dbReference type="PROSITE" id="PS50862">
    <property type="entry name" value="AA_TRNA_LIGASE_II"/>
    <property type="match status" value="1"/>
</dbReference>
<keyword evidence="5 10" id="KW-0547">Nucleotide-binding</keyword>
<comment type="subunit">
    <text evidence="2 10">Homodimer.</text>
</comment>
<dbReference type="PANTHER" id="PTHR42753:SF2">
    <property type="entry name" value="PROLINE--TRNA LIGASE"/>
    <property type="match status" value="1"/>
</dbReference>
<dbReference type="GO" id="GO:0002161">
    <property type="term" value="F:aminoacyl-tRNA deacylase activity"/>
    <property type="evidence" value="ECO:0007669"/>
    <property type="project" value="InterPro"/>
</dbReference>
<dbReference type="GO" id="GO:0016740">
    <property type="term" value="F:transferase activity"/>
    <property type="evidence" value="ECO:0007669"/>
    <property type="project" value="UniProtKB-ARBA"/>
</dbReference>
<dbReference type="RefSeq" id="WP_097072172.1">
    <property type="nucleotide sequence ID" value="NZ_OBMQ01000001.1"/>
</dbReference>
<dbReference type="EC" id="6.1.1.15" evidence="10"/>
<dbReference type="FunFam" id="3.40.50.800:FF:000011">
    <property type="entry name" value="Proline--tRNA ligase"/>
    <property type="match status" value="1"/>
</dbReference>
<evidence type="ECO:0000256" key="2">
    <source>
        <dbReference type="ARBA" id="ARBA00011738"/>
    </source>
</evidence>
<keyword evidence="13" id="KW-1185">Reference proteome</keyword>
<evidence type="ECO:0000256" key="8">
    <source>
        <dbReference type="ARBA" id="ARBA00023146"/>
    </source>
</evidence>
<dbReference type="SUPFAM" id="SSF55826">
    <property type="entry name" value="YbaK/ProRS associated domain"/>
    <property type="match status" value="1"/>
</dbReference>
<evidence type="ECO:0000259" key="11">
    <source>
        <dbReference type="PROSITE" id="PS50862"/>
    </source>
</evidence>
<name>A0A285RHN0_9BACL</name>
<dbReference type="CDD" id="cd04334">
    <property type="entry name" value="ProRS-INS"/>
    <property type="match status" value="1"/>
</dbReference>
<comment type="function">
    <text evidence="10">Catalyzes the attachment of proline to tRNA(Pro) in a two-step reaction: proline is first activated by ATP to form Pro-AMP and then transferred to the acceptor end of tRNA(Pro). As ProRS can inadvertently accommodate and process non-cognate amino acids such as alanine and cysteine, to avoid such errors it has two additional distinct editing activities against alanine. One activity is designated as 'pretransfer' editing and involves the tRNA(Pro)-independent hydrolysis of activated Ala-AMP. The other activity is designated 'posttransfer' editing and involves deacylation of mischarged Ala-tRNA(Pro). The misacylated Cys-tRNA(Pro) is not edited by ProRS.</text>
</comment>
<dbReference type="GO" id="GO:0004827">
    <property type="term" value="F:proline-tRNA ligase activity"/>
    <property type="evidence" value="ECO:0007669"/>
    <property type="project" value="UniProtKB-UniRule"/>
</dbReference>
<dbReference type="EMBL" id="OBMQ01000001">
    <property type="protein sequence ID" value="SOB93228.1"/>
    <property type="molecule type" value="Genomic_DNA"/>
</dbReference>
<dbReference type="SUPFAM" id="SSF52954">
    <property type="entry name" value="Class II aaRS ABD-related"/>
    <property type="match status" value="1"/>
</dbReference>
<dbReference type="InterPro" id="IPR036754">
    <property type="entry name" value="YbaK/aa-tRNA-synt-asso_dom_sf"/>
</dbReference>
<dbReference type="InterPro" id="IPR006195">
    <property type="entry name" value="aa-tRNA-synth_II"/>
</dbReference>
<organism evidence="12 13">
    <name type="scientific">Ureibacillus xyleni</name>
    <dbReference type="NCBI Taxonomy" id="614648"/>
    <lineage>
        <taxon>Bacteria</taxon>
        <taxon>Bacillati</taxon>
        <taxon>Bacillota</taxon>
        <taxon>Bacilli</taxon>
        <taxon>Bacillales</taxon>
        <taxon>Caryophanaceae</taxon>
        <taxon>Ureibacillus</taxon>
    </lineage>
</organism>
<dbReference type="InterPro" id="IPR044140">
    <property type="entry name" value="ProRS_anticodon_short"/>
</dbReference>
<dbReference type="GO" id="GO:0005524">
    <property type="term" value="F:ATP binding"/>
    <property type="evidence" value="ECO:0007669"/>
    <property type="project" value="UniProtKB-UniRule"/>
</dbReference>
<dbReference type="PRINTS" id="PR01046">
    <property type="entry name" value="TRNASYNTHPRO"/>
</dbReference>
<evidence type="ECO:0000313" key="13">
    <source>
        <dbReference type="Proteomes" id="UP000219636"/>
    </source>
</evidence>
<dbReference type="Gene3D" id="3.40.50.800">
    <property type="entry name" value="Anticodon-binding domain"/>
    <property type="match status" value="1"/>
</dbReference>
<proteinExistence type="inferred from homology"/>
<gene>
    <name evidence="10" type="primary">proS</name>
    <name evidence="12" type="ORF">SAMN05880501_101622</name>
</gene>
<dbReference type="Pfam" id="PF04073">
    <property type="entry name" value="tRNA_edit"/>
    <property type="match status" value="1"/>
</dbReference>
<dbReference type="Gene3D" id="3.30.930.10">
    <property type="entry name" value="Bira Bifunctional Protein, Domain 2"/>
    <property type="match status" value="2"/>
</dbReference>
<evidence type="ECO:0000256" key="10">
    <source>
        <dbReference type="HAMAP-Rule" id="MF_01569"/>
    </source>
</evidence>
<evidence type="ECO:0000256" key="3">
    <source>
        <dbReference type="ARBA" id="ARBA00022490"/>
    </source>
</evidence>
<dbReference type="AlphaFoldDB" id="A0A285RHN0"/>
<dbReference type="HAMAP" id="MF_01569">
    <property type="entry name" value="Pro_tRNA_synth_type1"/>
    <property type="match status" value="1"/>
</dbReference>
<dbReference type="OrthoDB" id="9809052at2"/>
<comment type="subcellular location">
    <subcellularLocation>
        <location evidence="1 10">Cytoplasm</location>
    </subcellularLocation>
</comment>
<dbReference type="InterPro" id="IPR050062">
    <property type="entry name" value="Pro-tRNA_synthetase"/>
</dbReference>
<dbReference type="InterPro" id="IPR004154">
    <property type="entry name" value="Anticodon-bd"/>
</dbReference>
<keyword evidence="8 10" id="KW-0030">Aminoacyl-tRNA synthetase</keyword>
<protein>
    <recommendedName>
        <fullName evidence="10">Proline--tRNA ligase</fullName>
        <ecNumber evidence="10">6.1.1.15</ecNumber>
    </recommendedName>
    <alternativeName>
        <fullName evidence="10">Prolyl-tRNA synthetase</fullName>
        <shortName evidence="10">ProRS</shortName>
    </alternativeName>
</protein>
<evidence type="ECO:0000313" key="12">
    <source>
        <dbReference type="EMBL" id="SOB93228.1"/>
    </source>
</evidence>
<keyword evidence="7 10" id="KW-0648">Protein biosynthesis</keyword>
<accession>A0A285RHN0</accession>
<keyword evidence="3 10" id="KW-0963">Cytoplasm</keyword>
<dbReference type="GO" id="GO:0005829">
    <property type="term" value="C:cytosol"/>
    <property type="evidence" value="ECO:0007669"/>
    <property type="project" value="TreeGrafter"/>
</dbReference>
<dbReference type="Gene3D" id="3.90.960.10">
    <property type="entry name" value="YbaK/aminoacyl-tRNA synthetase-associated domain"/>
    <property type="match status" value="1"/>
</dbReference>
<dbReference type="InterPro" id="IPR036621">
    <property type="entry name" value="Anticodon-bd_dom_sf"/>
</dbReference>
<dbReference type="NCBIfam" id="NF006625">
    <property type="entry name" value="PRK09194.1"/>
    <property type="match status" value="1"/>
</dbReference>